<reference evidence="4" key="1">
    <citation type="submission" date="2025-08" db="UniProtKB">
        <authorList>
            <consortium name="RefSeq"/>
        </authorList>
    </citation>
    <scope>IDENTIFICATION</scope>
</reference>
<dbReference type="InterPro" id="IPR036872">
    <property type="entry name" value="CH_dom_sf"/>
</dbReference>
<dbReference type="CDD" id="cd00014">
    <property type="entry name" value="CH_SF"/>
    <property type="match status" value="1"/>
</dbReference>
<dbReference type="GO" id="GO:0051764">
    <property type="term" value="P:actin crosslink formation"/>
    <property type="evidence" value="ECO:0007669"/>
    <property type="project" value="TreeGrafter"/>
</dbReference>
<gene>
    <name evidence="4" type="primary">LOC105041326</name>
</gene>
<sequence length="1227" mass="135502">MRRVGRAESPEVVRVNESSPESSFRELDDVFLQTQARIWLAEVLHIRFDEEMAIAELLADGELLFQVSKIVWKMLLKKYPELKHSKVYIYERTSFGKSNRKYMPYPKVDSFLKVCQILGLTSIDLFSPSDVVEKRDIRRVCMCIRSLSKKARSKNLRVPDFDVVTYAIVMPTDLVGGIRRNLEQSQCSSSSSSGYSPCIDSREIYRQRSSSGNHAQNHDSNSESDEAESSFAGLEFQSPRSNASYDAATLLNSVGGNFPGGNSVDDENLSQMHMDFNMESQECHEDGQKSRLRGEIMLTELADFPHASVGKNDNHNFIEALNCKSFLSHNECRTYQDTRTSFAQLGDMKYPDCHKSGEQIHSADINCFQRCASCFEDSMSGSDKKLNVDGKEAYEGYVGSVLRNMNDKNLFAKCTTSNTCTDLDNEKEDFAKASIGAQAEIVCDSPGEDNVQFDCVAQYEDVFNDCYKCIPESHDRKPRSSDIMEFLDGECDLPPRGCIDVVAGNEELKHDGNFVDWRTLPADIISHQASFSDLNIYSMDNSNFLNSDSVVLGGSVGMDTDNLDSNGRGIKYGDKRKPLEEDLDSEMLSMAEAHALSENAATEDKLNKCDCTTTDLHDRERNEDKDLLTPKSCSLSVKTAGINRTSLNGIKLPPVPHSSKPVEFLKCDTKESQPGSKTEDENSAGSLSSNADKQDRCVGTVRQSCSQYHNPPPADSACKSDEWVIPAHSDILSDSGTTEDKNHSATGTVMSDGCSKAESEDALSQNVWITHISGTSAAAVSQAPDNRDVSTSDREMDAVEQPDDSTAHKEDTTYGHPMSRPKHESVTDFNFRGVKSQLIAGNFNTANEGGLKDYLIERKDSSCFNPCEACKDPMVEIKQDGPEKRCAENSLNCHTQSGSIPDFSTKCSSQLIERENDDDCCVSSSEVEDSCARWMKPWSSSCRGSSQRLLSVEEMTLRHSHSSMPNGMLAICDFDSSCQRQIQQTVIDPSDNTCLPMGNDIMQRETSGSLGIDCMDRSEFNGLEKRGTEVTENSKAPCTGYPNELDGLEFADTHNAGPESPPGQGGDCEIVSMYESASYDSFACNGNDRQFQDNIWQTQENLPFSAPGCAVEGEENNCMEQISEGAEESEKESVTTLVSGGKRRDGTTSERHSSGKIMLKSVAGGITLVGSLFLLLHLSRRKRDKEKNGAAVVVPLQIQKPGMEGSTQKKIEIGKSDSLYPGERLKF</sequence>
<accession>A0A8N4F4W5</accession>
<name>A0A8N4F4W5_ELAGV</name>
<proteinExistence type="predicted"/>
<feature type="transmembrane region" description="Helical" evidence="2">
    <location>
        <begin position="1157"/>
        <end position="1178"/>
    </location>
</feature>
<dbReference type="GO" id="GO:0008093">
    <property type="term" value="F:cytoskeletal anchor activity"/>
    <property type="evidence" value="ECO:0007669"/>
    <property type="project" value="TreeGrafter"/>
</dbReference>
<dbReference type="RefSeq" id="XP_029119301.1">
    <property type="nucleotide sequence ID" value="XM_029263468.1"/>
</dbReference>
<feature type="compositionally biased region" description="Basic and acidic residues" evidence="1">
    <location>
        <begin position="785"/>
        <end position="797"/>
    </location>
</feature>
<dbReference type="Gene3D" id="1.10.418.10">
    <property type="entry name" value="Calponin-like domain"/>
    <property type="match status" value="1"/>
</dbReference>
<feature type="region of interest" description="Disordered" evidence="1">
    <location>
        <begin position="207"/>
        <end position="232"/>
    </location>
</feature>
<evidence type="ECO:0000313" key="4">
    <source>
        <dbReference type="RefSeq" id="XP_029119301.1"/>
    </source>
</evidence>
<keyword evidence="2" id="KW-1133">Transmembrane helix</keyword>
<dbReference type="Proteomes" id="UP000504607">
    <property type="component" value="Chromosome 3"/>
</dbReference>
<dbReference type="GO" id="GO:0005884">
    <property type="term" value="C:actin filament"/>
    <property type="evidence" value="ECO:0007669"/>
    <property type="project" value="TreeGrafter"/>
</dbReference>
<evidence type="ECO:0000256" key="2">
    <source>
        <dbReference type="SAM" id="Phobius"/>
    </source>
</evidence>
<evidence type="ECO:0000313" key="3">
    <source>
        <dbReference type="Proteomes" id="UP000504607"/>
    </source>
</evidence>
<keyword evidence="2" id="KW-0472">Membrane</keyword>
<evidence type="ECO:0000256" key="1">
    <source>
        <dbReference type="SAM" id="MobiDB-lite"/>
    </source>
</evidence>
<dbReference type="GO" id="GO:0051015">
    <property type="term" value="F:actin filament binding"/>
    <property type="evidence" value="ECO:0007669"/>
    <property type="project" value="TreeGrafter"/>
</dbReference>
<dbReference type="AlphaFoldDB" id="A0A8N4F4W5"/>
<protein>
    <submittedName>
        <fullName evidence="4">Uncharacterized protein LOC105041326 isoform X1</fullName>
    </submittedName>
</protein>
<feature type="region of interest" description="Disordered" evidence="1">
    <location>
        <begin position="730"/>
        <end position="757"/>
    </location>
</feature>
<keyword evidence="2" id="KW-0812">Transmembrane</keyword>
<keyword evidence="3" id="KW-1185">Reference proteome</keyword>
<dbReference type="OrthoDB" id="21595at2759"/>
<dbReference type="GeneID" id="105041326"/>
<dbReference type="PANTHER" id="PTHR46756">
    <property type="entry name" value="TRANSGELIN"/>
    <property type="match status" value="1"/>
</dbReference>
<feature type="region of interest" description="Disordered" evidence="1">
    <location>
        <begin position="651"/>
        <end position="695"/>
    </location>
</feature>
<organism evidence="3 4">
    <name type="scientific">Elaeis guineensis var. tenera</name>
    <name type="common">Oil palm</name>
    <dbReference type="NCBI Taxonomy" id="51953"/>
    <lineage>
        <taxon>Eukaryota</taxon>
        <taxon>Viridiplantae</taxon>
        <taxon>Streptophyta</taxon>
        <taxon>Embryophyta</taxon>
        <taxon>Tracheophyta</taxon>
        <taxon>Spermatophyta</taxon>
        <taxon>Magnoliopsida</taxon>
        <taxon>Liliopsida</taxon>
        <taxon>Arecaceae</taxon>
        <taxon>Arecoideae</taxon>
        <taxon>Cocoseae</taxon>
        <taxon>Elaeidinae</taxon>
        <taxon>Elaeis</taxon>
    </lineage>
</organism>
<dbReference type="PANTHER" id="PTHR46756:SF18">
    <property type="entry name" value="GAS2-LIKE PROTEIN PICKLED EGGS"/>
    <property type="match status" value="1"/>
</dbReference>
<feature type="region of interest" description="Disordered" evidence="1">
    <location>
        <begin position="776"/>
        <end position="824"/>
    </location>
</feature>
<dbReference type="SUPFAM" id="SSF47576">
    <property type="entry name" value="Calponin-homology domain, CH-domain"/>
    <property type="match status" value="1"/>
</dbReference>